<evidence type="ECO:0000313" key="3">
    <source>
        <dbReference type="EMBL" id="KAF2500956.1"/>
    </source>
</evidence>
<evidence type="ECO:0000256" key="1">
    <source>
        <dbReference type="SAM" id="MobiDB-lite"/>
    </source>
</evidence>
<feature type="compositionally biased region" description="Basic and acidic residues" evidence="1">
    <location>
        <begin position="658"/>
        <end position="670"/>
    </location>
</feature>
<dbReference type="Proteomes" id="UP000799750">
    <property type="component" value="Unassembled WGS sequence"/>
</dbReference>
<feature type="region of interest" description="Disordered" evidence="1">
    <location>
        <begin position="154"/>
        <end position="199"/>
    </location>
</feature>
<dbReference type="Pfam" id="PF11204">
    <property type="entry name" value="DUF2985"/>
    <property type="match status" value="1"/>
</dbReference>
<feature type="transmembrane region" description="Helical" evidence="2">
    <location>
        <begin position="416"/>
        <end position="439"/>
    </location>
</feature>
<evidence type="ECO:0008006" key="5">
    <source>
        <dbReference type="Google" id="ProtNLM"/>
    </source>
</evidence>
<evidence type="ECO:0000256" key="2">
    <source>
        <dbReference type="SAM" id="Phobius"/>
    </source>
</evidence>
<feature type="region of interest" description="Disordered" evidence="1">
    <location>
        <begin position="626"/>
        <end position="721"/>
    </location>
</feature>
<reference evidence="3" key="1">
    <citation type="journal article" date="2020" name="Stud. Mycol.">
        <title>101 Dothideomycetes genomes: a test case for predicting lifestyles and emergence of pathogens.</title>
        <authorList>
            <person name="Haridas S."/>
            <person name="Albert R."/>
            <person name="Binder M."/>
            <person name="Bloem J."/>
            <person name="Labutti K."/>
            <person name="Salamov A."/>
            <person name="Andreopoulos B."/>
            <person name="Baker S."/>
            <person name="Barry K."/>
            <person name="Bills G."/>
            <person name="Bluhm B."/>
            <person name="Cannon C."/>
            <person name="Castanera R."/>
            <person name="Culley D."/>
            <person name="Daum C."/>
            <person name="Ezra D."/>
            <person name="Gonzalez J."/>
            <person name="Henrissat B."/>
            <person name="Kuo A."/>
            <person name="Liang C."/>
            <person name="Lipzen A."/>
            <person name="Lutzoni F."/>
            <person name="Magnuson J."/>
            <person name="Mondo S."/>
            <person name="Nolan M."/>
            <person name="Ohm R."/>
            <person name="Pangilinan J."/>
            <person name="Park H.-J."/>
            <person name="Ramirez L."/>
            <person name="Alfaro M."/>
            <person name="Sun H."/>
            <person name="Tritt A."/>
            <person name="Yoshinaga Y."/>
            <person name="Zwiers L.-H."/>
            <person name="Turgeon B."/>
            <person name="Goodwin S."/>
            <person name="Spatafora J."/>
            <person name="Crous P."/>
            <person name="Grigoriev I."/>
        </authorList>
    </citation>
    <scope>NUCLEOTIDE SEQUENCE</scope>
    <source>
        <strain evidence="3">CBS 269.34</strain>
    </source>
</reference>
<accession>A0A6A6R906</accession>
<keyword evidence="2" id="KW-0812">Transmembrane</keyword>
<keyword evidence="4" id="KW-1185">Reference proteome</keyword>
<evidence type="ECO:0000313" key="4">
    <source>
        <dbReference type="Proteomes" id="UP000799750"/>
    </source>
</evidence>
<dbReference type="InterPro" id="IPR021369">
    <property type="entry name" value="DUF2985"/>
</dbReference>
<feature type="transmembrane region" description="Helical" evidence="2">
    <location>
        <begin position="384"/>
        <end position="410"/>
    </location>
</feature>
<dbReference type="AlphaFoldDB" id="A0A6A6R906"/>
<feature type="compositionally biased region" description="Basic and acidic residues" evidence="1">
    <location>
        <begin position="677"/>
        <end position="721"/>
    </location>
</feature>
<keyword evidence="2" id="KW-1133">Transmembrane helix</keyword>
<name>A0A6A6R906_9PEZI</name>
<feature type="compositionally biased region" description="Low complexity" evidence="1">
    <location>
        <begin position="96"/>
        <end position="107"/>
    </location>
</feature>
<dbReference type="PANTHER" id="PTHR35872:SF2">
    <property type="entry name" value="INTEGRAL MEMBRANE PROTEIN (AFU_ORTHOLOGUE AFUA_5G07110)"/>
    <property type="match status" value="1"/>
</dbReference>
<feature type="compositionally biased region" description="Basic and acidic residues" evidence="1">
    <location>
        <begin position="1"/>
        <end position="23"/>
    </location>
</feature>
<dbReference type="EMBL" id="MU004182">
    <property type="protein sequence ID" value="KAF2500956.1"/>
    <property type="molecule type" value="Genomic_DNA"/>
</dbReference>
<dbReference type="OrthoDB" id="3365211at2759"/>
<dbReference type="PANTHER" id="PTHR35872">
    <property type="entry name" value="INTEGRAL MEMBRANE PROTEIN (AFU_ORTHOLOGUE AFUA_5G07110)"/>
    <property type="match status" value="1"/>
</dbReference>
<proteinExistence type="predicted"/>
<organism evidence="3 4">
    <name type="scientific">Lophium mytilinum</name>
    <dbReference type="NCBI Taxonomy" id="390894"/>
    <lineage>
        <taxon>Eukaryota</taxon>
        <taxon>Fungi</taxon>
        <taxon>Dikarya</taxon>
        <taxon>Ascomycota</taxon>
        <taxon>Pezizomycotina</taxon>
        <taxon>Dothideomycetes</taxon>
        <taxon>Pleosporomycetidae</taxon>
        <taxon>Mytilinidiales</taxon>
        <taxon>Mytilinidiaceae</taxon>
        <taxon>Lophium</taxon>
    </lineage>
</organism>
<feature type="compositionally biased region" description="Low complexity" evidence="1">
    <location>
        <begin position="63"/>
        <end position="74"/>
    </location>
</feature>
<gene>
    <name evidence="3" type="ORF">BU16DRAFT_476355</name>
</gene>
<feature type="transmembrane region" description="Helical" evidence="2">
    <location>
        <begin position="572"/>
        <end position="595"/>
    </location>
</feature>
<sequence>MDRLKSAAKTTRDKLTTTKKEDQPSASLTVPYANAPAHDGTSTTGVNDGVIGPRPAIAVEDFAAAPPAQSPRSPVNVHKPLPTSPDAIDAAVRKTVSSPSSSVQDPSKLTVPARESSLPKPIQKLYNKRPNAGPRQPSIGIRRLPSAQSIGRINTQGGQNVNALRPAASVPRLNTVDEDSSTRTGSEDGKQTPEDSTLWTRLRHGVQTKLGRRTADNGKGPAPTVSCNDYDASMVDVLDTVDPEVATLTSLTNVQNSLFIPQLGKWINRRPTYNLRPRPTQMDEIDEFDEEVAGAVGDAERREKRRGAAPSLRRLETDTQTIATIDSRLSDSRFAVLPEGRDLRGWSVDDKKELNDHVRHMLHSKRSRFKRQMRGFGQYIRRPLGFLVTLYAFLITVFGLAWVLFLIGWINVGGRQIYLVNVIDNIMVALFAVVGDGLAPFRAVDTYHMAFIARYHHLTWKRRDHEMLPELRDHNDLPATNAPVKPHETDADVEQAPWEFTMLSPKQQAKLEHHQTKFSNSHTFYKPHETETHFAFPLRLLVAVVVLLDCHSLFQIALGACTWGIYYKRRPFALTTVILCCSITCNATAGLLILIGDKRTRKKDVLERMNRQELTEEAMDIIMEKKEKEKEEREREEESDLDTQPGHSKHGSGVGLMDKIRSPTDVDKRGSGAGLIEKLRIPTESEKRGSGAGLKDKLRSPTDGEKRGSGAGLKDRIGLKR</sequence>
<feature type="region of interest" description="Disordered" evidence="1">
    <location>
        <begin position="1"/>
        <end position="140"/>
    </location>
</feature>
<protein>
    <recommendedName>
        <fullName evidence="5">Integral membrane protein</fullName>
    </recommendedName>
</protein>
<keyword evidence="2" id="KW-0472">Membrane</keyword>